<evidence type="ECO:0000313" key="2">
    <source>
        <dbReference type="Proteomes" id="UP000054498"/>
    </source>
</evidence>
<evidence type="ECO:0000313" key="1">
    <source>
        <dbReference type="EMBL" id="KIY97424.1"/>
    </source>
</evidence>
<dbReference type="GeneID" id="25727713"/>
<reference evidence="1 2" key="1">
    <citation type="journal article" date="2013" name="BMC Genomics">
        <title>Reconstruction of the lipid metabolism for the microalga Monoraphidium neglectum from its genome sequence reveals characteristics suitable for biofuel production.</title>
        <authorList>
            <person name="Bogen C."/>
            <person name="Al-Dilaimi A."/>
            <person name="Albersmeier A."/>
            <person name="Wichmann J."/>
            <person name="Grundmann M."/>
            <person name="Rupp O."/>
            <person name="Lauersen K.J."/>
            <person name="Blifernez-Klassen O."/>
            <person name="Kalinowski J."/>
            <person name="Goesmann A."/>
            <person name="Mussgnug J.H."/>
            <person name="Kruse O."/>
        </authorList>
    </citation>
    <scope>NUCLEOTIDE SEQUENCE [LARGE SCALE GENOMIC DNA]</scope>
    <source>
        <strain evidence="1 2">SAG 48.87</strain>
    </source>
</reference>
<gene>
    <name evidence="1" type="ORF">MNEG_10540</name>
</gene>
<accession>A0A0D2M157</accession>
<dbReference type="EMBL" id="KK102578">
    <property type="protein sequence ID" value="KIY97424.1"/>
    <property type="molecule type" value="Genomic_DNA"/>
</dbReference>
<dbReference type="RefSeq" id="XP_013896444.1">
    <property type="nucleotide sequence ID" value="XM_014040990.1"/>
</dbReference>
<sequence>MLDKILSGAYLRFVQLYADAPRMSPYLMDALLDRVRARALRTLAFAYSPLPLPLDWAAAQLGFDGAAEAAAWLRSRGAAVDEGRGQLLTRESRLVG</sequence>
<dbReference type="PANTHER" id="PTHR12436">
    <property type="entry name" value="80 KDA MCM3-ASSOCIATED PROTEIN"/>
    <property type="match status" value="1"/>
</dbReference>
<organism evidence="1 2">
    <name type="scientific">Monoraphidium neglectum</name>
    <dbReference type="NCBI Taxonomy" id="145388"/>
    <lineage>
        <taxon>Eukaryota</taxon>
        <taxon>Viridiplantae</taxon>
        <taxon>Chlorophyta</taxon>
        <taxon>core chlorophytes</taxon>
        <taxon>Chlorophyceae</taxon>
        <taxon>CS clade</taxon>
        <taxon>Sphaeropleales</taxon>
        <taxon>Selenastraceae</taxon>
        <taxon>Monoraphidium</taxon>
    </lineage>
</organism>
<dbReference type="Gene3D" id="1.25.40.990">
    <property type="match status" value="1"/>
</dbReference>
<name>A0A0D2M157_9CHLO</name>
<dbReference type="STRING" id="145388.A0A0D2M157"/>
<dbReference type="InterPro" id="IPR045107">
    <property type="entry name" value="SAC3/GANP/THP3"/>
</dbReference>
<dbReference type="AlphaFoldDB" id="A0A0D2M157"/>
<dbReference type="PANTHER" id="PTHR12436:SF4">
    <property type="entry name" value="LEUKOCYTE RECEPTOR CLUSTER MEMBER 8"/>
    <property type="match status" value="1"/>
</dbReference>
<dbReference type="Proteomes" id="UP000054498">
    <property type="component" value="Unassembled WGS sequence"/>
</dbReference>
<evidence type="ECO:0008006" key="3">
    <source>
        <dbReference type="Google" id="ProtNLM"/>
    </source>
</evidence>
<dbReference type="KEGG" id="mng:MNEG_10540"/>
<dbReference type="GO" id="GO:0005634">
    <property type="term" value="C:nucleus"/>
    <property type="evidence" value="ECO:0007669"/>
    <property type="project" value="TreeGrafter"/>
</dbReference>
<protein>
    <recommendedName>
        <fullName evidence="3">PCI domain-containing protein</fullName>
    </recommendedName>
</protein>
<proteinExistence type="predicted"/>
<dbReference type="OrthoDB" id="199574at2759"/>
<keyword evidence="2" id="KW-1185">Reference proteome</keyword>